<proteinExistence type="predicted"/>
<name>A0A2U2HG13_9BURK</name>
<dbReference type="EMBL" id="PXWF02000278">
    <property type="protein sequence ID" value="PWF43639.1"/>
    <property type="molecule type" value="Genomic_DNA"/>
</dbReference>
<dbReference type="GO" id="GO:0042597">
    <property type="term" value="C:periplasmic space"/>
    <property type="evidence" value="ECO:0007669"/>
    <property type="project" value="UniProtKB-SubCell"/>
</dbReference>
<comment type="subcellular location">
    <subcellularLocation>
        <location evidence="1">Periplasm</location>
    </subcellularLocation>
</comment>
<dbReference type="RefSeq" id="WP_106759292.1">
    <property type="nucleotide sequence ID" value="NZ_PXWF02000278.1"/>
</dbReference>
<dbReference type="PROSITE" id="PS50914">
    <property type="entry name" value="BON"/>
    <property type="match status" value="1"/>
</dbReference>
<dbReference type="InterPro" id="IPR014004">
    <property type="entry name" value="Transpt-assoc_nodulatn_dom_bac"/>
</dbReference>
<dbReference type="Proteomes" id="UP000241421">
    <property type="component" value="Unassembled WGS sequence"/>
</dbReference>
<dbReference type="PROSITE" id="PS51257">
    <property type="entry name" value="PROKAR_LIPOPROTEIN"/>
    <property type="match status" value="1"/>
</dbReference>
<evidence type="ECO:0000256" key="4">
    <source>
        <dbReference type="ARBA" id="ARBA00022764"/>
    </source>
</evidence>
<keyword evidence="3" id="KW-0677">Repeat</keyword>
<dbReference type="PANTHER" id="PTHR34606">
    <property type="entry name" value="BON DOMAIN-CONTAINING PROTEIN"/>
    <property type="match status" value="1"/>
</dbReference>
<keyword evidence="4" id="KW-0574">Periplasm</keyword>
<sequence>MKLTRASTALFLSLFIGLTACQTSPTDRRMGVALEDTAISARVKSRLAVDPIVKATDVQVETFRGTVQLSGFVDSPESARRAVDLASRVEGVQEVKNALIVK</sequence>
<evidence type="ECO:0000256" key="2">
    <source>
        <dbReference type="ARBA" id="ARBA00022729"/>
    </source>
</evidence>
<dbReference type="OrthoDB" id="7360581at2"/>
<feature type="chain" id="PRO_5015774550" description="Osmotically-inducible protein Y" evidence="6">
    <location>
        <begin position="23"/>
        <end position="102"/>
    </location>
</feature>
<dbReference type="AlphaFoldDB" id="A0A2U2HG13"/>
<evidence type="ECO:0000259" key="7">
    <source>
        <dbReference type="PROSITE" id="PS50914"/>
    </source>
</evidence>
<protein>
    <recommendedName>
        <fullName evidence="5">Osmotically-inducible protein Y</fullName>
    </recommendedName>
</protein>
<keyword evidence="2 6" id="KW-0732">Signal</keyword>
<evidence type="ECO:0000256" key="1">
    <source>
        <dbReference type="ARBA" id="ARBA00004418"/>
    </source>
</evidence>
<evidence type="ECO:0000313" key="8">
    <source>
        <dbReference type="EMBL" id="PWF43639.1"/>
    </source>
</evidence>
<feature type="signal peptide" evidence="6">
    <location>
        <begin position="1"/>
        <end position="22"/>
    </location>
</feature>
<keyword evidence="9" id="KW-1185">Reference proteome</keyword>
<organism evidence="8 9">
    <name type="scientific">Massilia glaciei</name>
    <dbReference type="NCBI Taxonomy" id="1524097"/>
    <lineage>
        <taxon>Bacteria</taxon>
        <taxon>Pseudomonadati</taxon>
        <taxon>Pseudomonadota</taxon>
        <taxon>Betaproteobacteria</taxon>
        <taxon>Burkholderiales</taxon>
        <taxon>Oxalobacteraceae</taxon>
        <taxon>Telluria group</taxon>
        <taxon>Massilia</taxon>
    </lineage>
</organism>
<evidence type="ECO:0000256" key="5">
    <source>
        <dbReference type="ARBA" id="ARBA00070588"/>
    </source>
</evidence>
<dbReference type="Gene3D" id="3.30.1340.30">
    <property type="match status" value="1"/>
</dbReference>
<dbReference type="FunFam" id="3.30.1340.30:FF:000001">
    <property type="entry name" value="Molecular chaperone OsmY"/>
    <property type="match status" value="1"/>
</dbReference>
<dbReference type="InterPro" id="IPR051686">
    <property type="entry name" value="Lipoprotein_DolP"/>
</dbReference>
<comment type="caution">
    <text evidence="8">The sequence shown here is derived from an EMBL/GenBank/DDBJ whole genome shotgun (WGS) entry which is preliminary data.</text>
</comment>
<dbReference type="PANTHER" id="PTHR34606:SF16">
    <property type="entry name" value="BON DOMAIN-CONTAINING PROTEIN"/>
    <property type="match status" value="1"/>
</dbReference>
<evidence type="ECO:0000256" key="3">
    <source>
        <dbReference type="ARBA" id="ARBA00022737"/>
    </source>
</evidence>
<evidence type="ECO:0000256" key="6">
    <source>
        <dbReference type="SAM" id="SignalP"/>
    </source>
</evidence>
<dbReference type="SMART" id="SM00749">
    <property type="entry name" value="BON"/>
    <property type="match status" value="1"/>
</dbReference>
<feature type="domain" description="BON" evidence="7">
    <location>
        <begin position="35"/>
        <end position="102"/>
    </location>
</feature>
<evidence type="ECO:0000313" key="9">
    <source>
        <dbReference type="Proteomes" id="UP000241421"/>
    </source>
</evidence>
<reference evidence="8 9" key="1">
    <citation type="submission" date="2018-04" db="EMBL/GenBank/DDBJ databases">
        <title>Massilia violaceinigra sp. nov., a novel purple-pigmented bacterium isolated from Tianshan glacier, Xinjiang, China.</title>
        <authorList>
            <person name="Wang H."/>
        </authorList>
    </citation>
    <scope>NUCLEOTIDE SEQUENCE [LARGE SCALE GENOMIC DNA]</scope>
    <source>
        <strain evidence="8 9">B448-2</strain>
    </source>
</reference>
<dbReference type="InterPro" id="IPR007055">
    <property type="entry name" value="BON_dom"/>
</dbReference>
<accession>A0A2U2HG13</accession>
<dbReference type="Pfam" id="PF04972">
    <property type="entry name" value="BON"/>
    <property type="match status" value="1"/>
</dbReference>
<gene>
    <name evidence="8" type="ORF">C7C56_020905</name>
</gene>